<feature type="region of interest" description="Disordered" evidence="1">
    <location>
        <begin position="76"/>
        <end position="139"/>
    </location>
</feature>
<dbReference type="GO" id="GO:0016810">
    <property type="term" value="F:hydrolase activity, acting on carbon-nitrogen (but not peptide) bonds"/>
    <property type="evidence" value="ECO:0007669"/>
    <property type="project" value="InterPro"/>
</dbReference>
<dbReference type="InterPro" id="IPR011059">
    <property type="entry name" value="Metal-dep_hydrolase_composite"/>
</dbReference>
<accession>A0A935IY65</accession>
<dbReference type="AlphaFoldDB" id="A0A935IY65"/>
<name>A0A935IY65_9MICO</name>
<protein>
    <recommendedName>
        <fullName evidence="4">Amidohydrolase 3 domain-containing protein</fullName>
    </recommendedName>
</protein>
<dbReference type="Proteomes" id="UP000726105">
    <property type="component" value="Unassembled WGS sequence"/>
</dbReference>
<evidence type="ECO:0008006" key="4">
    <source>
        <dbReference type="Google" id="ProtNLM"/>
    </source>
</evidence>
<evidence type="ECO:0000313" key="3">
    <source>
        <dbReference type="Proteomes" id="UP000726105"/>
    </source>
</evidence>
<proteinExistence type="predicted"/>
<reference evidence="2 3" key="1">
    <citation type="submission" date="2020-10" db="EMBL/GenBank/DDBJ databases">
        <title>Connecting structure to function with the recovery of over 1000 high-quality activated sludge metagenome-assembled genomes encoding full-length rRNA genes using long-read sequencing.</title>
        <authorList>
            <person name="Singleton C.M."/>
            <person name="Petriglieri F."/>
            <person name="Kristensen J.M."/>
            <person name="Kirkegaard R.H."/>
            <person name="Michaelsen T.Y."/>
            <person name="Andersen M.H."/>
            <person name="Karst S.M."/>
            <person name="Dueholm M.S."/>
            <person name="Nielsen P.H."/>
            <person name="Albertsen M."/>
        </authorList>
    </citation>
    <scope>NUCLEOTIDE SEQUENCE [LARGE SCALE GENOMIC DNA]</scope>
    <source>
        <strain evidence="2">Ega_18-Q3-R5-49_MAXAC.001</strain>
    </source>
</reference>
<gene>
    <name evidence="2" type="ORF">IPI13_15745</name>
</gene>
<dbReference type="Gene3D" id="2.30.40.10">
    <property type="entry name" value="Urease, subunit C, domain 1"/>
    <property type="match status" value="1"/>
</dbReference>
<dbReference type="EMBL" id="JADJIB010000008">
    <property type="protein sequence ID" value="MBK7274537.1"/>
    <property type="molecule type" value="Genomic_DNA"/>
</dbReference>
<comment type="caution">
    <text evidence="2">The sequence shown here is derived from an EMBL/GenBank/DDBJ whole genome shotgun (WGS) entry which is preliminary data.</text>
</comment>
<feature type="compositionally biased region" description="Basic residues" evidence="1">
    <location>
        <begin position="123"/>
        <end position="139"/>
    </location>
</feature>
<organism evidence="2 3">
    <name type="scientific">Candidatus Phosphoribacter hodrii</name>
    <dbReference type="NCBI Taxonomy" id="2953743"/>
    <lineage>
        <taxon>Bacteria</taxon>
        <taxon>Bacillati</taxon>
        <taxon>Actinomycetota</taxon>
        <taxon>Actinomycetes</taxon>
        <taxon>Micrococcales</taxon>
        <taxon>Dermatophilaceae</taxon>
        <taxon>Candidatus Phosphoribacter</taxon>
    </lineage>
</organism>
<evidence type="ECO:0000256" key="1">
    <source>
        <dbReference type="SAM" id="MobiDB-lite"/>
    </source>
</evidence>
<sequence>MLLRNVRVVPVGGVPAPQGSVDVRMRAGRVIDLAPTVTPDPRDSDVHDGEGRWIIPGLWDHHVHLAQWADTLSRLDLSGTTSPDEGHRPDPSTPRHTAGERRGQCGRRLRSSVGDLGPPAHCGRARRRVRAAPGRSRQR</sequence>
<evidence type="ECO:0000313" key="2">
    <source>
        <dbReference type="EMBL" id="MBK7274537.1"/>
    </source>
</evidence>
<dbReference type="Gene3D" id="3.20.20.140">
    <property type="entry name" value="Metal-dependent hydrolases"/>
    <property type="match status" value="1"/>
</dbReference>
<dbReference type="SUPFAM" id="SSF51338">
    <property type="entry name" value="Composite domain of metallo-dependent hydrolases"/>
    <property type="match status" value="1"/>
</dbReference>